<proteinExistence type="predicted"/>
<accession>A0A1R4GB95</accession>
<dbReference type="InterPro" id="IPR029058">
    <property type="entry name" value="AB_hydrolase_fold"/>
</dbReference>
<evidence type="ECO:0008006" key="3">
    <source>
        <dbReference type="Google" id="ProtNLM"/>
    </source>
</evidence>
<evidence type="ECO:0000313" key="2">
    <source>
        <dbReference type="Proteomes" id="UP000195913"/>
    </source>
</evidence>
<protein>
    <recommendedName>
        <fullName evidence="3">AB hydrolase-1 domain-containing protein</fullName>
    </recommendedName>
</protein>
<name>A0A1R4GB95_9MICC</name>
<evidence type="ECO:0000313" key="1">
    <source>
        <dbReference type="EMBL" id="SJM65388.1"/>
    </source>
</evidence>
<organism evidence="1 2">
    <name type="scientific">Arthrobacter rhombi</name>
    <dbReference type="NCBI Taxonomy" id="71253"/>
    <lineage>
        <taxon>Bacteria</taxon>
        <taxon>Bacillati</taxon>
        <taxon>Actinomycetota</taxon>
        <taxon>Actinomycetes</taxon>
        <taxon>Micrococcales</taxon>
        <taxon>Micrococcaceae</taxon>
        <taxon>Arthrobacter</taxon>
    </lineage>
</organism>
<gene>
    <name evidence="1" type="ORF">FM101_09235</name>
</gene>
<dbReference type="Proteomes" id="UP000195913">
    <property type="component" value="Unassembled WGS sequence"/>
</dbReference>
<reference evidence="1 2" key="1">
    <citation type="submission" date="2017-02" db="EMBL/GenBank/DDBJ databases">
        <authorList>
            <person name="Peterson S.W."/>
        </authorList>
    </citation>
    <scope>NUCLEOTIDE SEQUENCE [LARGE SCALE GENOMIC DNA]</scope>
    <source>
        <strain evidence="1 2">B Ar 00.02</strain>
    </source>
</reference>
<sequence>MCGWLAHSQAFNDLAHDARFLTFDLCGYGQAQCAGTETNQRQQITAGIDRLQDSGARVIVIVGASLGGYLAVHFGPAAGADSIISLSGYGMAGADSFQHDLKRTNQPVLLTTSHADGETRYQDLQDVAKATGKDFAGFDAGHGYTMLPEAKATVEEWIRDAAAQSSPTAG</sequence>
<dbReference type="AlphaFoldDB" id="A0A1R4GB95"/>
<dbReference type="Gene3D" id="3.40.50.1820">
    <property type="entry name" value="alpha/beta hydrolase"/>
    <property type="match status" value="1"/>
</dbReference>
<dbReference type="SUPFAM" id="SSF53474">
    <property type="entry name" value="alpha/beta-Hydrolases"/>
    <property type="match status" value="1"/>
</dbReference>
<keyword evidence="2" id="KW-1185">Reference proteome</keyword>
<dbReference type="EMBL" id="FUHW01000032">
    <property type="protein sequence ID" value="SJM65388.1"/>
    <property type="molecule type" value="Genomic_DNA"/>
</dbReference>